<evidence type="ECO:0000313" key="2">
    <source>
        <dbReference type="EMBL" id="VWC86521.1"/>
    </source>
</evidence>
<dbReference type="Proteomes" id="UP000494274">
    <property type="component" value="Unassembled WGS sequence"/>
</dbReference>
<name>A0A6P2VEI2_BURL3</name>
<proteinExistence type="predicted"/>
<protein>
    <recommendedName>
        <fullName evidence="1">Abortive phage infection protein C-terminal domain-containing protein</fullName>
    </recommendedName>
</protein>
<dbReference type="RefSeq" id="WP_175044248.1">
    <property type="nucleotide sequence ID" value="NZ_CABVQI010000008.1"/>
</dbReference>
<accession>A0A6P2VEI2</accession>
<dbReference type="AlphaFoldDB" id="A0A6P2VEI2"/>
<sequence>MANNDQVILDQILEEQRITRAPTSTKSDFFEQYTSEQVLKDYDLSDDEIEYGLTGGGHDGGIDAMYTFANGELVQEDFDHSILKKNIIIDVAIIQSKTSNGFDESTINKLISATGHLFSLSTPLVTYSKIYNEGVLESVGNFRRLYTAIAGRFPILRFKYFYISRGESHNAHPNVKRKSDDLKSVVLNHFPHAEYEFSFLGASDLLALARRQPTTSFELKFLESLTGSNGYIALVRLKDFIVFIRNENGQLRKNLFEANVRDYQGSNQVNDDMQSTLVSGGPEDFWWLNNGITVVASRAVQGGKTLTIEDPQIVNGQQTSTEIFHYFHANNTEVDERCVMVRVIVANEPATRDKIIKATNSQTVIPAASLRATEKIHRDIQEFLMPFSIYYDRRKNSQKQLGRPTDKIISISLLAQAMMSIVLQRPDDARARPSSLIKKDEDYNLIFNSTLPIQIYLIAATIVKTAQSCLRSRDGLAPKDRNNLLFYTTMHASAVLAGVSAPTPDQLANIKIDSISDDIMNSSIIAAEEIYRELGANDQAAKGTQFLMALKKNLAEKLPHNTINISIGQSLSLW</sequence>
<dbReference type="Pfam" id="PF10592">
    <property type="entry name" value="AIPR"/>
    <property type="match status" value="1"/>
</dbReference>
<gene>
    <name evidence="2" type="ORF">BLA18112_03010</name>
</gene>
<organism evidence="2 3">
    <name type="scientific">Burkholderia lata (strain ATCC 17760 / DSM 23089 / LMG 22485 / NCIMB 9086 / R18194 / 383)</name>
    <dbReference type="NCBI Taxonomy" id="482957"/>
    <lineage>
        <taxon>Bacteria</taxon>
        <taxon>Pseudomonadati</taxon>
        <taxon>Pseudomonadota</taxon>
        <taxon>Betaproteobacteria</taxon>
        <taxon>Burkholderiales</taxon>
        <taxon>Burkholderiaceae</taxon>
        <taxon>Burkholderia</taxon>
        <taxon>Burkholderia cepacia complex</taxon>
    </lineage>
</organism>
<dbReference type="InterPro" id="IPR018891">
    <property type="entry name" value="AIPR_C"/>
</dbReference>
<reference evidence="2 3" key="1">
    <citation type="submission" date="2019-09" db="EMBL/GenBank/DDBJ databases">
        <authorList>
            <person name="Depoorter E."/>
        </authorList>
    </citation>
    <scope>NUCLEOTIDE SEQUENCE [LARGE SCALE GENOMIC DNA]</scope>
    <source>
        <strain evidence="2">R-18112</strain>
    </source>
</reference>
<dbReference type="EMBL" id="CABVQI010000008">
    <property type="protein sequence ID" value="VWC86521.1"/>
    <property type="molecule type" value="Genomic_DNA"/>
</dbReference>
<evidence type="ECO:0000313" key="3">
    <source>
        <dbReference type="Proteomes" id="UP000494274"/>
    </source>
</evidence>
<feature type="domain" description="Abortive phage infection protein C-terminal" evidence="1">
    <location>
        <begin position="256"/>
        <end position="497"/>
    </location>
</feature>
<evidence type="ECO:0000259" key="1">
    <source>
        <dbReference type="Pfam" id="PF10592"/>
    </source>
</evidence>